<protein>
    <submittedName>
        <fullName evidence="8">C-type cytochrome</fullName>
    </submittedName>
</protein>
<feature type="signal peptide" evidence="6">
    <location>
        <begin position="1"/>
        <end position="21"/>
    </location>
</feature>
<feature type="binding site" description="covalent" evidence="4">
    <location>
        <position position="141"/>
    </location>
    <ligand>
        <name>heme c</name>
        <dbReference type="ChEBI" id="CHEBI:61717"/>
        <label>2</label>
    </ligand>
</feature>
<accession>A0AAW9R1D4</accession>
<dbReference type="PROSITE" id="PS51007">
    <property type="entry name" value="CYTC"/>
    <property type="match status" value="1"/>
</dbReference>
<feature type="binding site" description="axial binding residue" evidence="5">
    <location>
        <position position="82"/>
    </location>
    <ligand>
        <name>heme c</name>
        <dbReference type="ChEBI" id="CHEBI:61717"/>
        <label>1</label>
    </ligand>
    <ligandPart>
        <name>Fe</name>
        <dbReference type="ChEBI" id="CHEBI:18248"/>
    </ligandPart>
</feature>
<dbReference type="GO" id="GO:0020037">
    <property type="term" value="F:heme binding"/>
    <property type="evidence" value="ECO:0007669"/>
    <property type="project" value="InterPro"/>
</dbReference>
<evidence type="ECO:0000256" key="5">
    <source>
        <dbReference type="PIRSR" id="PIRSR000005-2"/>
    </source>
</evidence>
<evidence type="ECO:0000256" key="4">
    <source>
        <dbReference type="PIRSR" id="PIRSR000005-1"/>
    </source>
</evidence>
<dbReference type="RefSeq" id="WP_337333989.1">
    <property type="nucleotide sequence ID" value="NZ_JBBDHC010000001.1"/>
</dbReference>
<dbReference type="Gene3D" id="1.10.760.10">
    <property type="entry name" value="Cytochrome c-like domain"/>
    <property type="match status" value="2"/>
</dbReference>
<reference evidence="8 9" key="1">
    <citation type="journal article" date="2016" name="Antonie Van Leeuwenhoek">
        <title>Denitratimonas tolerans gen. nov., sp. nov., a denitrifying bacterium isolated from a bioreactor for tannery wastewater treatment.</title>
        <authorList>
            <person name="Han S.I."/>
            <person name="Kim J.O."/>
            <person name="Lee Y.R."/>
            <person name="Ekpeghere K.I."/>
            <person name="Koh S.C."/>
            <person name="Whang K.S."/>
        </authorList>
    </citation>
    <scope>NUCLEOTIDE SEQUENCE [LARGE SCALE GENOMIC DNA]</scope>
    <source>
        <strain evidence="8 9">KACC 17565</strain>
    </source>
</reference>
<dbReference type="PANTHER" id="PTHR33751:SF11">
    <property type="entry name" value="BLL4483 PROTEIN"/>
    <property type="match status" value="1"/>
</dbReference>
<feature type="binding site" description="axial binding residue" evidence="5">
    <location>
        <position position="41"/>
    </location>
    <ligand>
        <name>heme c</name>
        <dbReference type="ChEBI" id="CHEBI:61717"/>
        <label>1</label>
    </ligand>
    <ligandPart>
        <name>Fe</name>
        <dbReference type="ChEBI" id="CHEBI:18248"/>
    </ligandPart>
</feature>
<dbReference type="PIRSF" id="PIRSF000005">
    <property type="entry name" value="Cytochrome_c4"/>
    <property type="match status" value="1"/>
</dbReference>
<keyword evidence="2 5" id="KW-0479">Metal-binding</keyword>
<proteinExistence type="predicted"/>
<dbReference type="AlphaFoldDB" id="A0AAW9R1D4"/>
<dbReference type="GO" id="GO:0009055">
    <property type="term" value="F:electron transfer activity"/>
    <property type="evidence" value="ECO:0007669"/>
    <property type="project" value="InterPro"/>
</dbReference>
<organism evidence="8 9">
    <name type="scientific">Denitratimonas tolerans</name>
    <dbReference type="NCBI Taxonomy" id="1338420"/>
    <lineage>
        <taxon>Bacteria</taxon>
        <taxon>Pseudomonadati</taxon>
        <taxon>Pseudomonadota</taxon>
        <taxon>Gammaproteobacteria</taxon>
        <taxon>Lysobacterales</taxon>
        <taxon>Lysobacteraceae</taxon>
        <taxon>Denitratimonas</taxon>
    </lineage>
</organism>
<keyword evidence="9" id="KW-1185">Reference proteome</keyword>
<comment type="caution">
    <text evidence="8">The sequence shown here is derived from an EMBL/GenBank/DDBJ whole genome shotgun (WGS) entry which is preliminary data.</text>
</comment>
<dbReference type="SUPFAM" id="SSF46626">
    <property type="entry name" value="Cytochrome c"/>
    <property type="match status" value="2"/>
</dbReference>
<evidence type="ECO:0000256" key="3">
    <source>
        <dbReference type="ARBA" id="ARBA00023004"/>
    </source>
</evidence>
<feature type="chain" id="PRO_5043824510" evidence="6">
    <location>
        <begin position="22"/>
        <end position="243"/>
    </location>
</feature>
<dbReference type="Proteomes" id="UP001364472">
    <property type="component" value="Unassembled WGS sequence"/>
</dbReference>
<dbReference type="Pfam" id="PF00034">
    <property type="entry name" value="Cytochrom_C"/>
    <property type="match status" value="1"/>
</dbReference>
<dbReference type="InterPro" id="IPR050597">
    <property type="entry name" value="Cytochrome_c_Oxidase_Subunit"/>
</dbReference>
<feature type="binding site" description="covalent" evidence="4">
    <location>
        <position position="40"/>
    </location>
    <ligand>
        <name>heme c</name>
        <dbReference type="ChEBI" id="CHEBI:61717"/>
        <label>1</label>
    </ligand>
</feature>
<feature type="binding site" description="axial binding residue" evidence="5">
    <location>
        <position position="187"/>
    </location>
    <ligand>
        <name>heme c</name>
        <dbReference type="ChEBI" id="CHEBI:61717"/>
        <label>2</label>
    </ligand>
    <ligandPart>
        <name>Fe</name>
        <dbReference type="ChEBI" id="CHEBI:18248"/>
    </ligandPart>
</feature>
<gene>
    <name evidence="8" type="ORF">WB794_01110</name>
</gene>
<dbReference type="GO" id="GO:0042597">
    <property type="term" value="C:periplasmic space"/>
    <property type="evidence" value="ECO:0007669"/>
    <property type="project" value="InterPro"/>
</dbReference>
<evidence type="ECO:0000259" key="7">
    <source>
        <dbReference type="PROSITE" id="PS51007"/>
    </source>
</evidence>
<comment type="PTM">
    <text evidence="4">Binds 2 heme c groups covalently per subunit.</text>
</comment>
<evidence type="ECO:0000313" key="8">
    <source>
        <dbReference type="EMBL" id="MEJ1248282.1"/>
    </source>
</evidence>
<dbReference type="InterPro" id="IPR036909">
    <property type="entry name" value="Cyt_c-like_dom_sf"/>
</dbReference>
<keyword evidence="6" id="KW-0732">Signal</keyword>
<keyword evidence="3 5" id="KW-0408">Iron</keyword>
<feature type="domain" description="Cytochrome c" evidence="7">
    <location>
        <begin position="120"/>
        <end position="210"/>
    </location>
</feature>
<keyword evidence="1 4" id="KW-0349">Heme</keyword>
<feature type="binding site" description="covalent" evidence="4">
    <location>
        <position position="37"/>
    </location>
    <ligand>
        <name>heme c</name>
        <dbReference type="ChEBI" id="CHEBI:61717"/>
        <label>1</label>
    </ligand>
</feature>
<evidence type="ECO:0000256" key="1">
    <source>
        <dbReference type="ARBA" id="ARBA00022617"/>
    </source>
</evidence>
<feature type="binding site" description="covalent" evidence="4">
    <location>
        <position position="144"/>
    </location>
    <ligand>
        <name>heme c</name>
        <dbReference type="ChEBI" id="CHEBI:61717"/>
        <label>2</label>
    </ligand>
</feature>
<name>A0AAW9R1D4_9GAMM</name>
<dbReference type="InterPro" id="IPR009056">
    <property type="entry name" value="Cyt_c-like_dom"/>
</dbReference>
<sequence length="243" mass="25867">MKIACLFTALALMALTAPAAAMPDLDDDAMAERLAACAACHGARGEGVPGSEYYPHLAGKPAGYLFAQMQGFRDGRRHYPQMIYLMRNWDDAWLARIASFFAAQPMVALQHAAPAAQSDADRARAERLVHEGDPARDLPPCASCHGPQLQGREPGVPALAGLPTDYLIAQLGGWMTGSRHSIAPDCMAQVVSRLDPTEVRRVATFVAGLIPEPETTALEASAEPLPLDCGGATHFDPARGVQP</sequence>
<evidence type="ECO:0000313" key="9">
    <source>
        <dbReference type="Proteomes" id="UP001364472"/>
    </source>
</evidence>
<dbReference type="PANTHER" id="PTHR33751">
    <property type="entry name" value="CBB3-TYPE CYTOCHROME C OXIDASE SUBUNIT FIXP"/>
    <property type="match status" value="1"/>
</dbReference>
<evidence type="ECO:0000256" key="2">
    <source>
        <dbReference type="ARBA" id="ARBA00022723"/>
    </source>
</evidence>
<dbReference type="EMBL" id="JBBDHC010000001">
    <property type="protein sequence ID" value="MEJ1248282.1"/>
    <property type="molecule type" value="Genomic_DNA"/>
</dbReference>
<dbReference type="GO" id="GO:0005506">
    <property type="term" value="F:iron ion binding"/>
    <property type="evidence" value="ECO:0007669"/>
    <property type="project" value="InterPro"/>
</dbReference>
<feature type="binding site" description="axial binding residue" evidence="5">
    <location>
        <position position="145"/>
    </location>
    <ligand>
        <name>heme c</name>
        <dbReference type="ChEBI" id="CHEBI:61717"/>
        <label>2</label>
    </ligand>
    <ligandPart>
        <name>Fe</name>
        <dbReference type="ChEBI" id="CHEBI:18248"/>
    </ligandPart>
</feature>
<dbReference type="InterPro" id="IPR024167">
    <property type="entry name" value="Cytochrome_c4-like"/>
</dbReference>
<evidence type="ECO:0000256" key="6">
    <source>
        <dbReference type="SAM" id="SignalP"/>
    </source>
</evidence>